<feature type="DNA-binding region" description="H-T-H motif" evidence="2">
    <location>
        <begin position="25"/>
        <end position="44"/>
    </location>
</feature>
<dbReference type="SUPFAM" id="SSF48498">
    <property type="entry name" value="Tetracyclin repressor-like, C-terminal domain"/>
    <property type="match status" value="1"/>
</dbReference>
<gene>
    <name evidence="4" type="ORF">CG50_04800</name>
</gene>
<dbReference type="SUPFAM" id="SSF46689">
    <property type="entry name" value="Homeodomain-like"/>
    <property type="match status" value="1"/>
</dbReference>
<organism evidence="4 5">
    <name type="scientific">Paenirhodobacter enshiensis</name>
    <dbReference type="NCBI Taxonomy" id="1105367"/>
    <lineage>
        <taxon>Bacteria</taxon>
        <taxon>Pseudomonadati</taxon>
        <taxon>Pseudomonadota</taxon>
        <taxon>Alphaproteobacteria</taxon>
        <taxon>Rhodobacterales</taxon>
        <taxon>Rhodobacter group</taxon>
        <taxon>Paenirhodobacter</taxon>
    </lineage>
</organism>
<dbReference type="EMBL" id="JFZB01000020">
    <property type="protein sequence ID" value="KFI25755.1"/>
    <property type="molecule type" value="Genomic_DNA"/>
</dbReference>
<keyword evidence="5" id="KW-1185">Reference proteome</keyword>
<comment type="caution">
    <text evidence="4">The sequence shown here is derived from an EMBL/GenBank/DDBJ whole genome shotgun (WGS) entry which is preliminary data.</text>
</comment>
<dbReference type="PRINTS" id="PR00455">
    <property type="entry name" value="HTHTETR"/>
</dbReference>
<accession>A0A086XUQ5</accession>
<dbReference type="PANTHER" id="PTHR30055">
    <property type="entry name" value="HTH-TYPE TRANSCRIPTIONAL REGULATOR RUTR"/>
    <property type="match status" value="1"/>
</dbReference>
<dbReference type="AlphaFoldDB" id="A0A086XUQ5"/>
<dbReference type="InterPro" id="IPR041490">
    <property type="entry name" value="KstR2_TetR_C"/>
</dbReference>
<evidence type="ECO:0000259" key="3">
    <source>
        <dbReference type="PROSITE" id="PS50977"/>
    </source>
</evidence>
<dbReference type="Pfam" id="PF17932">
    <property type="entry name" value="TetR_C_24"/>
    <property type="match status" value="1"/>
</dbReference>
<dbReference type="PROSITE" id="PS50977">
    <property type="entry name" value="HTH_TETR_2"/>
    <property type="match status" value="1"/>
</dbReference>
<evidence type="ECO:0000256" key="1">
    <source>
        <dbReference type="ARBA" id="ARBA00023125"/>
    </source>
</evidence>
<keyword evidence="1 2" id="KW-0238">DNA-binding</keyword>
<dbReference type="Gene3D" id="1.10.357.10">
    <property type="entry name" value="Tetracycline Repressor, domain 2"/>
    <property type="match status" value="1"/>
</dbReference>
<dbReference type="InterPro" id="IPR050109">
    <property type="entry name" value="HTH-type_TetR-like_transc_reg"/>
</dbReference>
<dbReference type="InterPro" id="IPR001647">
    <property type="entry name" value="HTH_TetR"/>
</dbReference>
<dbReference type="eggNOG" id="COG1309">
    <property type="taxonomic scope" value="Bacteria"/>
</dbReference>
<evidence type="ECO:0000313" key="5">
    <source>
        <dbReference type="Proteomes" id="UP000028824"/>
    </source>
</evidence>
<dbReference type="PANTHER" id="PTHR30055:SF226">
    <property type="entry name" value="HTH-TYPE TRANSCRIPTIONAL REGULATOR PKSA"/>
    <property type="match status" value="1"/>
</dbReference>
<dbReference type="STRING" id="1105367.CG50_04800"/>
<dbReference type="InterPro" id="IPR009057">
    <property type="entry name" value="Homeodomain-like_sf"/>
</dbReference>
<feature type="domain" description="HTH tetR-type" evidence="3">
    <location>
        <begin position="2"/>
        <end position="62"/>
    </location>
</feature>
<dbReference type="Gene3D" id="1.10.10.60">
    <property type="entry name" value="Homeodomain-like"/>
    <property type="match status" value="1"/>
</dbReference>
<dbReference type="GO" id="GO:0003700">
    <property type="term" value="F:DNA-binding transcription factor activity"/>
    <property type="evidence" value="ECO:0007669"/>
    <property type="project" value="TreeGrafter"/>
</dbReference>
<sequence length="190" mass="21327">MTERHREVLEAAAALFAEKGYAATSVRDIGEKVGLLGGSLYYYIRSKEELFVRIHEIALRMGARRLTAAIAGASDPWERLTLACVTMLEIQLDPQSLTMPMMNEMRVLPAEVRARLVPQRDAIEAIYARLIADLPLADDIDRDVYRLLLLTLLNNVSGWYRAGRLSPEDIGRQIARLFRHERPADGPPGA</sequence>
<dbReference type="Pfam" id="PF00440">
    <property type="entry name" value="TetR_N"/>
    <property type="match status" value="1"/>
</dbReference>
<evidence type="ECO:0000313" key="4">
    <source>
        <dbReference type="EMBL" id="KFI25755.1"/>
    </source>
</evidence>
<name>A0A086XUQ5_9RHOB</name>
<proteinExistence type="predicted"/>
<evidence type="ECO:0000256" key="2">
    <source>
        <dbReference type="PROSITE-ProRule" id="PRU00335"/>
    </source>
</evidence>
<dbReference type="InterPro" id="IPR036271">
    <property type="entry name" value="Tet_transcr_reg_TetR-rel_C_sf"/>
</dbReference>
<dbReference type="Proteomes" id="UP000028824">
    <property type="component" value="Unassembled WGS sequence"/>
</dbReference>
<reference evidence="4 5" key="1">
    <citation type="submission" date="2014-03" db="EMBL/GenBank/DDBJ databases">
        <title>Genome of Paenirhodobacter enshiensis DW2-9.</title>
        <authorList>
            <person name="Wang D."/>
            <person name="Wang G."/>
        </authorList>
    </citation>
    <scope>NUCLEOTIDE SEQUENCE [LARGE SCALE GENOMIC DNA]</scope>
    <source>
        <strain evidence="4 5">DW2-9</strain>
    </source>
</reference>
<protein>
    <submittedName>
        <fullName evidence="4">TetR family transcriptional regulator</fullName>
    </submittedName>
</protein>
<dbReference type="GO" id="GO:0000976">
    <property type="term" value="F:transcription cis-regulatory region binding"/>
    <property type="evidence" value="ECO:0007669"/>
    <property type="project" value="TreeGrafter"/>
</dbReference>